<proteinExistence type="predicted"/>
<gene>
    <name evidence="1" type="ORF">BV25DRAFT_1583927</name>
</gene>
<evidence type="ECO:0000313" key="2">
    <source>
        <dbReference type="Proteomes" id="UP000814140"/>
    </source>
</evidence>
<comment type="caution">
    <text evidence="1">The sequence shown here is derived from an EMBL/GenBank/DDBJ whole genome shotgun (WGS) entry which is preliminary data.</text>
</comment>
<organism evidence="1 2">
    <name type="scientific">Artomyces pyxidatus</name>
    <dbReference type="NCBI Taxonomy" id="48021"/>
    <lineage>
        <taxon>Eukaryota</taxon>
        <taxon>Fungi</taxon>
        <taxon>Dikarya</taxon>
        <taxon>Basidiomycota</taxon>
        <taxon>Agaricomycotina</taxon>
        <taxon>Agaricomycetes</taxon>
        <taxon>Russulales</taxon>
        <taxon>Auriscalpiaceae</taxon>
        <taxon>Artomyces</taxon>
    </lineage>
</organism>
<evidence type="ECO:0000313" key="1">
    <source>
        <dbReference type="EMBL" id="KAI0065685.1"/>
    </source>
</evidence>
<sequence>MALFLLPSKRRWRKRTKCTLTTVPALQAGSILHFEKTRAVYWPKRMRESTTFNYRLPFGCSSLSNSHSGGSKWVM</sequence>
<name>A0ACB8TCA9_9AGAM</name>
<dbReference type="EMBL" id="MU277194">
    <property type="protein sequence ID" value="KAI0065685.1"/>
    <property type="molecule type" value="Genomic_DNA"/>
</dbReference>
<accession>A0ACB8TCA9</accession>
<protein>
    <submittedName>
        <fullName evidence="1">Uncharacterized protein</fullName>
    </submittedName>
</protein>
<keyword evidence="2" id="KW-1185">Reference proteome</keyword>
<reference evidence="1" key="2">
    <citation type="journal article" date="2022" name="New Phytol.">
        <title>Evolutionary transition to the ectomycorrhizal habit in the genomes of a hyperdiverse lineage of mushroom-forming fungi.</title>
        <authorList>
            <person name="Looney B."/>
            <person name="Miyauchi S."/>
            <person name="Morin E."/>
            <person name="Drula E."/>
            <person name="Courty P.E."/>
            <person name="Kohler A."/>
            <person name="Kuo A."/>
            <person name="LaButti K."/>
            <person name="Pangilinan J."/>
            <person name="Lipzen A."/>
            <person name="Riley R."/>
            <person name="Andreopoulos W."/>
            <person name="He G."/>
            <person name="Johnson J."/>
            <person name="Nolan M."/>
            <person name="Tritt A."/>
            <person name="Barry K.W."/>
            <person name="Grigoriev I.V."/>
            <person name="Nagy L.G."/>
            <person name="Hibbett D."/>
            <person name="Henrissat B."/>
            <person name="Matheny P.B."/>
            <person name="Labbe J."/>
            <person name="Martin F.M."/>
        </authorList>
    </citation>
    <scope>NUCLEOTIDE SEQUENCE</scope>
    <source>
        <strain evidence="1">HHB10654</strain>
    </source>
</reference>
<reference evidence="1" key="1">
    <citation type="submission" date="2021-03" db="EMBL/GenBank/DDBJ databases">
        <authorList>
            <consortium name="DOE Joint Genome Institute"/>
            <person name="Ahrendt S."/>
            <person name="Looney B.P."/>
            <person name="Miyauchi S."/>
            <person name="Morin E."/>
            <person name="Drula E."/>
            <person name="Courty P.E."/>
            <person name="Chicoki N."/>
            <person name="Fauchery L."/>
            <person name="Kohler A."/>
            <person name="Kuo A."/>
            <person name="Labutti K."/>
            <person name="Pangilinan J."/>
            <person name="Lipzen A."/>
            <person name="Riley R."/>
            <person name="Andreopoulos W."/>
            <person name="He G."/>
            <person name="Johnson J."/>
            <person name="Barry K.W."/>
            <person name="Grigoriev I.V."/>
            <person name="Nagy L."/>
            <person name="Hibbett D."/>
            <person name="Henrissat B."/>
            <person name="Matheny P.B."/>
            <person name="Labbe J."/>
            <person name="Martin F."/>
        </authorList>
    </citation>
    <scope>NUCLEOTIDE SEQUENCE</scope>
    <source>
        <strain evidence="1">HHB10654</strain>
    </source>
</reference>
<dbReference type="Proteomes" id="UP000814140">
    <property type="component" value="Unassembled WGS sequence"/>
</dbReference>